<protein>
    <submittedName>
        <fullName evidence="2">Uncharacterized protein</fullName>
    </submittedName>
</protein>
<evidence type="ECO:0000313" key="2">
    <source>
        <dbReference type="EMBL" id="KAH3684586.1"/>
    </source>
</evidence>
<gene>
    <name evidence="2" type="ORF">WICPIJ_004476</name>
</gene>
<comment type="caution">
    <text evidence="2">The sequence shown here is derived from an EMBL/GenBank/DDBJ whole genome shotgun (WGS) entry which is preliminary data.</text>
</comment>
<keyword evidence="3" id="KW-1185">Reference proteome</keyword>
<accession>A0A9P8TMR9</accession>
<keyword evidence="1" id="KW-1133">Transmembrane helix</keyword>
<keyword evidence="1" id="KW-0812">Transmembrane</keyword>
<keyword evidence="1" id="KW-0472">Membrane</keyword>
<proteinExistence type="predicted"/>
<feature type="transmembrane region" description="Helical" evidence="1">
    <location>
        <begin position="35"/>
        <end position="55"/>
    </location>
</feature>
<reference evidence="2" key="2">
    <citation type="submission" date="2021-01" db="EMBL/GenBank/DDBJ databases">
        <authorList>
            <person name="Schikora-Tamarit M.A."/>
        </authorList>
    </citation>
    <scope>NUCLEOTIDE SEQUENCE</scope>
    <source>
        <strain evidence="2">CBS2887</strain>
    </source>
</reference>
<evidence type="ECO:0000313" key="3">
    <source>
        <dbReference type="Proteomes" id="UP000774326"/>
    </source>
</evidence>
<dbReference type="AlphaFoldDB" id="A0A9P8TMR9"/>
<evidence type="ECO:0000256" key="1">
    <source>
        <dbReference type="SAM" id="Phobius"/>
    </source>
</evidence>
<reference evidence="2" key="1">
    <citation type="journal article" date="2021" name="Open Biol.">
        <title>Shared evolutionary footprints suggest mitochondrial oxidative damage underlies multiple complex I losses in fungi.</title>
        <authorList>
            <person name="Schikora-Tamarit M.A."/>
            <person name="Marcet-Houben M."/>
            <person name="Nosek J."/>
            <person name="Gabaldon T."/>
        </authorList>
    </citation>
    <scope>NUCLEOTIDE SEQUENCE</scope>
    <source>
        <strain evidence="2">CBS2887</strain>
    </source>
</reference>
<name>A0A9P8TMR9_WICPI</name>
<dbReference type="Proteomes" id="UP000774326">
    <property type="component" value="Unassembled WGS sequence"/>
</dbReference>
<dbReference type="EMBL" id="JAEUBG010002406">
    <property type="protein sequence ID" value="KAH3684586.1"/>
    <property type="molecule type" value="Genomic_DNA"/>
</dbReference>
<sequence>MMVLVTVMTIAGSGTVVVTVVTASAGDFPEIVDVLVIMAPGSVVVVVVVVVAPGTETIDSVDNAMDVEPEFDETVAIPLTVDEDVTVNVMTQPVMTVVDSEATIWIEVATLLLSYAVDSRETNTVSV</sequence>
<organism evidence="2 3">
    <name type="scientific">Wickerhamomyces pijperi</name>
    <name type="common">Yeast</name>
    <name type="synonym">Pichia pijperi</name>
    <dbReference type="NCBI Taxonomy" id="599730"/>
    <lineage>
        <taxon>Eukaryota</taxon>
        <taxon>Fungi</taxon>
        <taxon>Dikarya</taxon>
        <taxon>Ascomycota</taxon>
        <taxon>Saccharomycotina</taxon>
        <taxon>Saccharomycetes</taxon>
        <taxon>Phaffomycetales</taxon>
        <taxon>Wickerhamomycetaceae</taxon>
        <taxon>Wickerhamomyces</taxon>
    </lineage>
</organism>